<dbReference type="PROSITE" id="PS51257">
    <property type="entry name" value="PROKAR_LIPOPROTEIN"/>
    <property type="match status" value="1"/>
</dbReference>
<organism evidence="1 2">
    <name type="scientific">Ancylostoma ceylanicum</name>
    <dbReference type="NCBI Taxonomy" id="53326"/>
    <lineage>
        <taxon>Eukaryota</taxon>
        <taxon>Metazoa</taxon>
        <taxon>Ecdysozoa</taxon>
        <taxon>Nematoda</taxon>
        <taxon>Chromadorea</taxon>
        <taxon>Rhabditida</taxon>
        <taxon>Rhabditina</taxon>
        <taxon>Rhabditomorpha</taxon>
        <taxon>Strongyloidea</taxon>
        <taxon>Ancylostomatidae</taxon>
        <taxon>Ancylostomatinae</taxon>
        <taxon>Ancylostoma</taxon>
    </lineage>
</organism>
<dbReference type="AlphaFoldDB" id="A0A016VF21"/>
<reference evidence="2" key="1">
    <citation type="journal article" date="2015" name="Nat. Genet.">
        <title>The genome and transcriptome of the zoonotic hookworm Ancylostoma ceylanicum identify infection-specific gene families.</title>
        <authorList>
            <person name="Schwarz E.M."/>
            <person name="Hu Y."/>
            <person name="Antoshechkin I."/>
            <person name="Miller M.M."/>
            <person name="Sternberg P.W."/>
            <person name="Aroian R.V."/>
        </authorList>
    </citation>
    <scope>NUCLEOTIDE SEQUENCE</scope>
    <source>
        <strain evidence="2">HY135</strain>
    </source>
</reference>
<name>A0A016VF21_9BILA</name>
<protein>
    <submittedName>
        <fullName evidence="1">Uncharacterized protein</fullName>
    </submittedName>
</protein>
<evidence type="ECO:0000313" key="1">
    <source>
        <dbReference type="EMBL" id="EYC25896.1"/>
    </source>
</evidence>
<accession>A0A016VF21</accession>
<proteinExistence type="predicted"/>
<comment type="caution">
    <text evidence="1">The sequence shown here is derived from an EMBL/GenBank/DDBJ whole genome shotgun (WGS) entry which is preliminary data.</text>
</comment>
<dbReference type="Proteomes" id="UP000024635">
    <property type="component" value="Unassembled WGS sequence"/>
</dbReference>
<dbReference type="EMBL" id="JARK01001347">
    <property type="protein sequence ID" value="EYC25896.1"/>
    <property type="molecule type" value="Genomic_DNA"/>
</dbReference>
<keyword evidence="2" id="KW-1185">Reference proteome</keyword>
<gene>
    <name evidence="1" type="primary">Acey_s0011.g1446</name>
    <name evidence="1" type="ORF">Y032_0011g1446</name>
</gene>
<evidence type="ECO:0000313" key="2">
    <source>
        <dbReference type="Proteomes" id="UP000024635"/>
    </source>
</evidence>
<sequence>MRRLTLESPNTTTSSSFASCIVAKPPQISSSCSSYVIEEGVLPHSIVFKFYTNYTGKAFTIELSTSAMFHLPYFCCPPKRPDE</sequence>